<evidence type="ECO:0000313" key="1">
    <source>
        <dbReference type="EMBL" id="SJM92628.1"/>
    </source>
</evidence>
<keyword evidence="2" id="KW-1185">Reference proteome</keyword>
<accession>A0A1R4H8N2</accession>
<name>A0A1R4H8N2_9GAMM</name>
<proteinExistence type="predicted"/>
<reference evidence="2" key="1">
    <citation type="submission" date="2017-02" db="EMBL/GenBank/DDBJ databases">
        <authorList>
            <person name="Daims H."/>
        </authorList>
    </citation>
    <scope>NUCLEOTIDE SEQUENCE [LARGE SCALE GENOMIC DNA]</scope>
</reference>
<organism evidence="1 2">
    <name type="scientific">Crenothrix polyspora</name>
    <dbReference type="NCBI Taxonomy" id="360316"/>
    <lineage>
        <taxon>Bacteria</taxon>
        <taxon>Pseudomonadati</taxon>
        <taxon>Pseudomonadota</taxon>
        <taxon>Gammaproteobacteria</taxon>
        <taxon>Methylococcales</taxon>
        <taxon>Crenotrichaceae</taxon>
        <taxon>Crenothrix</taxon>
    </lineage>
</organism>
<evidence type="ECO:0000313" key="2">
    <source>
        <dbReference type="Proteomes" id="UP000195667"/>
    </source>
</evidence>
<gene>
    <name evidence="1" type="ORF">CRENPOLYSF1_300063</name>
</gene>
<dbReference type="EMBL" id="FUKI01000105">
    <property type="protein sequence ID" value="SJM92628.1"/>
    <property type="molecule type" value="Genomic_DNA"/>
</dbReference>
<sequence length="47" mass="5432">MSYLKNSGFTLLIIGLPRVIVDIRSLKVDNRTLFPMLYLTHIGNIFH</sequence>
<protein>
    <submittedName>
        <fullName evidence="1">Uncharacterized protein</fullName>
    </submittedName>
</protein>
<dbReference type="AlphaFoldDB" id="A0A1R4H8N2"/>
<dbReference type="Proteomes" id="UP000195667">
    <property type="component" value="Unassembled WGS sequence"/>
</dbReference>